<feature type="compositionally biased region" description="Basic and acidic residues" evidence="1">
    <location>
        <begin position="1"/>
        <end position="15"/>
    </location>
</feature>
<proteinExistence type="predicted"/>
<evidence type="ECO:0000313" key="2">
    <source>
        <dbReference type="EMBL" id="GMR62594.1"/>
    </source>
</evidence>
<dbReference type="Proteomes" id="UP001328107">
    <property type="component" value="Unassembled WGS sequence"/>
</dbReference>
<evidence type="ECO:0000313" key="3">
    <source>
        <dbReference type="Proteomes" id="UP001328107"/>
    </source>
</evidence>
<accession>A0AAN5IF96</accession>
<dbReference type="EMBL" id="BTRK01000006">
    <property type="protein sequence ID" value="GMR62594.1"/>
    <property type="molecule type" value="Genomic_DNA"/>
</dbReference>
<evidence type="ECO:0000256" key="1">
    <source>
        <dbReference type="SAM" id="MobiDB-lite"/>
    </source>
</evidence>
<comment type="caution">
    <text evidence="2">The sequence shown here is derived from an EMBL/GenBank/DDBJ whole genome shotgun (WGS) entry which is preliminary data.</text>
</comment>
<protein>
    <submittedName>
        <fullName evidence="2">Uncharacterized protein</fullName>
    </submittedName>
</protein>
<dbReference type="AlphaFoldDB" id="A0AAN5IF96"/>
<feature type="compositionally biased region" description="Polar residues" evidence="1">
    <location>
        <begin position="18"/>
        <end position="28"/>
    </location>
</feature>
<name>A0AAN5IF96_9BILA</name>
<reference evidence="3" key="1">
    <citation type="submission" date="2022-10" db="EMBL/GenBank/DDBJ databases">
        <title>Genome assembly of Pristionchus species.</title>
        <authorList>
            <person name="Yoshida K."/>
            <person name="Sommer R.J."/>
        </authorList>
    </citation>
    <scope>NUCLEOTIDE SEQUENCE [LARGE SCALE GENOMIC DNA]</scope>
    <source>
        <strain evidence="3">RS5460</strain>
    </source>
</reference>
<organism evidence="2 3">
    <name type="scientific">Pristionchus mayeri</name>
    <dbReference type="NCBI Taxonomy" id="1317129"/>
    <lineage>
        <taxon>Eukaryota</taxon>
        <taxon>Metazoa</taxon>
        <taxon>Ecdysozoa</taxon>
        <taxon>Nematoda</taxon>
        <taxon>Chromadorea</taxon>
        <taxon>Rhabditida</taxon>
        <taxon>Rhabditina</taxon>
        <taxon>Diplogasteromorpha</taxon>
        <taxon>Diplogasteroidea</taxon>
        <taxon>Neodiplogasteridae</taxon>
        <taxon>Pristionchus</taxon>
    </lineage>
</organism>
<keyword evidence="3" id="KW-1185">Reference proteome</keyword>
<sequence>SAYGNHDDYEIEDHSAIGNFSTPSPNSTFPNYSSTATILTTSPSTDPIDASTAASNPEPIPTLPLPTLRSLEPATTMAVISETDSTPTLQTYNDNDLCRVRCNIKCEIVEASMEEGSTALEFICTRPKYIE</sequence>
<feature type="region of interest" description="Disordered" evidence="1">
    <location>
        <begin position="1"/>
        <end position="28"/>
    </location>
</feature>
<feature type="non-terminal residue" evidence="2">
    <location>
        <position position="1"/>
    </location>
</feature>
<gene>
    <name evidence="2" type="ORF">PMAYCL1PPCAC_32789</name>
</gene>
<feature type="region of interest" description="Disordered" evidence="1">
    <location>
        <begin position="41"/>
        <end position="67"/>
    </location>
</feature>
<feature type="non-terminal residue" evidence="2">
    <location>
        <position position="131"/>
    </location>
</feature>